<dbReference type="SUPFAM" id="SSF53850">
    <property type="entry name" value="Periplasmic binding protein-like II"/>
    <property type="match status" value="1"/>
</dbReference>
<evidence type="ECO:0000256" key="10">
    <source>
        <dbReference type="ARBA" id="ARBA00023303"/>
    </source>
</evidence>
<organism evidence="12 13">
    <name type="scientific">Lepeophtheirus salmonis</name>
    <name type="common">Salmon louse</name>
    <name type="synonym">Caligus salmonis</name>
    <dbReference type="NCBI Taxonomy" id="72036"/>
    <lineage>
        <taxon>Eukaryota</taxon>
        <taxon>Metazoa</taxon>
        <taxon>Ecdysozoa</taxon>
        <taxon>Arthropoda</taxon>
        <taxon>Crustacea</taxon>
        <taxon>Multicrustacea</taxon>
        <taxon>Hexanauplia</taxon>
        <taxon>Copepoda</taxon>
        <taxon>Siphonostomatoida</taxon>
        <taxon>Caligidae</taxon>
        <taxon>Lepeophtheirus</taxon>
    </lineage>
</organism>
<dbReference type="OrthoDB" id="5984008at2759"/>
<evidence type="ECO:0000256" key="8">
    <source>
        <dbReference type="ARBA" id="ARBA00023180"/>
    </source>
</evidence>
<evidence type="ECO:0000256" key="7">
    <source>
        <dbReference type="ARBA" id="ARBA00023170"/>
    </source>
</evidence>
<dbReference type="InterPro" id="IPR019594">
    <property type="entry name" value="Glu/Gly-bd"/>
</dbReference>
<gene>
    <name evidence="12" type="ORF">LSAA_3577</name>
</gene>
<protein>
    <submittedName>
        <fullName evidence="12">GRIN</fullName>
    </submittedName>
</protein>
<keyword evidence="13" id="KW-1185">Reference proteome</keyword>
<evidence type="ECO:0000256" key="6">
    <source>
        <dbReference type="ARBA" id="ARBA00023136"/>
    </source>
</evidence>
<keyword evidence="8" id="KW-0325">Glycoprotein</keyword>
<keyword evidence="9" id="KW-1071">Ligand-gated ion channel</keyword>
<evidence type="ECO:0000313" key="12">
    <source>
        <dbReference type="EMBL" id="CAF2818951.1"/>
    </source>
</evidence>
<keyword evidence="2" id="KW-0813">Transport</keyword>
<evidence type="ECO:0000256" key="3">
    <source>
        <dbReference type="ARBA" id="ARBA00022692"/>
    </source>
</evidence>
<keyword evidence="10" id="KW-0407">Ion channel</keyword>
<sequence>MGEYLQNIIKTDLQIVQKKCSFMDMSRDENEKNIDSDLIHPSLVQSSSSGSLPRYEEDNPESETWSGLIGLLIKGNIDMVASDLTTILEHEEVIDFVSPNYYQNGYAIIFRKPVVLFKQRFLLWFLEKYSPFSARNNLVKYNEPIRVFDLRESFWFAKTSFTPLGGGDPPKNISGQIQSSTY</sequence>
<dbReference type="GO" id="GO:0015276">
    <property type="term" value="F:ligand-gated monoatomic ion channel activity"/>
    <property type="evidence" value="ECO:0007669"/>
    <property type="project" value="InterPro"/>
</dbReference>
<dbReference type="Gene3D" id="1.10.287.70">
    <property type="match status" value="1"/>
</dbReference>
<evidence type="ECO:0000256" key="9">
    <source>
        <dbReference type="ARBA" id="ARBA00023286"/>
    </source>
</evidence>
<keyword evidence="4" id="KW-1133">Transmembrane helix</keyword>
<evidence type="ECO:0000256" key="1">
    <source>
        <dbReference type="ARBA" id="ARBA00004141"/>
    </source>
</evidence>
<proteinExistence type="predicted"/>
<keyword evidence="5" id="KW-0406">Ion transport</keyword>
<keyword evidence="6" id="KW-0472">Membrane</keyword>
<evidence type="ECO:0000256" key="5">
    <source>
        <dbReference type="ARBA" id="ARBA00023065"/>
    </source>
</evidence>
<dbReference type="EMBL" id="HG994591">
    <property type="protein sequence ID" value="CAF2818951.1"/>
    <property type="molecule type" value="Genomic_DNA"/>
</dbReference>
<dbReference type="AlphaFoldDB" id="A0A7R8CGV0"/>
<dbReference type="GO" id="GO:0016020">
    <property type="term" value="C:membrane"/>
    <property type="evidence" value="ECO:0007669"/>
    <property type="project" value="UniProtKB-SubCell"/>
</dbReference>
<keyword evidence="3" id="KW-0812">Transmembrane</keyword>
<evidence type="ECO:0000259" key="11">
    <source>
        <dbReference type="Pfam" id="PF10613"/>
    </source>
</evidence>
<dbReference type="Gene3D" id="3.40.190.10">
    <property type="entry name" value="Periplasmic binding protein-like II"/>
    <property type="match status" value="1"/>
</dbReference>
<accession>A0A7R8CGV0</accession>
<feature type="domain" description="Ionotropic glutamate receptor L-glutamate and glycine-binding" evidence="11">
    <location>
        <begin position="55"/>
        <end position="113"/>
    </location>
</feature>
<evidence type="ECO:0000256" key="2">
    <source>
        <dbReference type="ARBA" id="ARBA00022448"/>
    </source>
</evidence>
<reference evidence="12" key="1">
    <citation type="submission" date="2021-02" db="EMBL/GenBank/DDBJ databases">
        <authorList>
            <person name="Bekaert M."/>
        </authorList>
    </citation>
    <scope>NUCLEOTIDE SEQUENCE</scope>
    <source>
        <strain evidence="12">IoA-00</strain>
    </source>
</reference>
<dbReference type="Pfam" id="PF10613">
    <property type="entry name" value="Lig_chan-Glu_bd"/>
    <property type="match status" value="1"/>
</dbReference>
<keyword evidence="7" id="KW-0675">Receptor</keyword>
<dbReference type="Proteomes" id="UP000675881">
    <property type="component" value="Chromosome 12"/>
</dbReference>
<comment type="subcellular location">
    <subcellularLocation>
        <location evidence="1">Membrane</location>
        <topology evidence="1">Multi-pass membrane protein</topology>
    </subcellularLocation>
</comment>
<evidence type="ECO:0000313" key="13">
    <source>
        <dbReference type="Proteomes" id="UP000675881"/>
    </source>
</evidence>
<evidence type="ECO:0000256" key="4">
    <source>
        <dbReference type="ARBA" id="ARBA00022989"/>
    </source>
</evidence>
<name>A0A7R8CGV0_LEPSM</name>